<keyword evidence="2" id="KW-1185">Reference proteome</keyword>
<protein>
    <submittedName>
        <fullName evidence="1">Uncharacterized protein</fullName>
    </submittedName>
</protein>
<evidence type="ECO:0000313" key="1">
    <source>
        <dbReference type="EMBL" id="GBE60990.1"/>
    </source>
</evidence>
<sequence length="496" mass="55665">MDTAISSSAAVRCPRRVKDTEYVWHPQPTSDDYSHINTYVGGNGKLTSVVLSDVVRTESESKLIWFESTVFRTDIHFEKPSNDLIAITDHVMIFICGPRDLVLSDALQRHLDRLSVSQQDTLPWTPTTPLTQEIATIGTGLGLFIWYRGGTHLPLQGCGSRPSPLFAVDNEVTVDPVTGTRSCVADPMSKSRIGFVCEGRLEPDDCMKSLIDKNGVVVSAPPPDDYWRFKHRRPWVIAKYFERFALPPFSGECRCIDPQTGAVKAKIEIRSKTDYVCDIASMIERNRSHPIRGPWCSVVLHPGSTLAIRFPVEGVVTEPFDKDSPFVLPSQRPPRYLLEPTFRGKNVTALRQLTRYDNIYGEVMYHKAIAGDALEWDISQMSVGEVKLKYHADKPLALIEGLGSFVYHWTMTSTNGGLPEEIRAIVNVTFAFTHRYRAPGCDRESETVFDSNISKWYCSTKRMGNGIGDVYECPLLITGRGAVSSELRIDRIRSLQ</sequence>
<name>A0A2H6KDB5_9APIC</name>
<dbReference type="VEuPathDB" id="PiroplasmaDB:BOVATA_024830"/>
<reference evidence="1 2" key="1">
    <citation type="journal article" date="2017" name="BMC Genomics">
        <title>Whole-genome assembly of Babesia ovata and comparative genomics between closely related pathogens.</title>
        <authorList>
            <person name="Yamagishi J."/>
            <person name="Asada M."/>
            <person name="Hakimi H."/>
            <person name="Tanaka T.Q."/>
            <person name="Sugimoto C."/>
            <person name="Kawazu S."/>
        </authorList>
    </citation>
    <scope>NUCLEOTIDE SEQUENCE [LARGE SCALE GENOMIC DNA]</scope>
    <source>
        <strain evidence="1 2">Miyake</strain>
    </source>
</reference>
<dbReference type="AlphaFoldDB" id="A0A2H6KDB5"/>
<organism evidence="1 2">
    <name type="scientific">Babesia ovata</name>
    <dbReference type="NCBI Taxonomy" id="189622"/>
    <lineage>
        <taxon>Eukaryota</taxon>
        <taxon>Sar</taxon>
        <taxon>Alveolata</taxon>
        <taxon>Apicomplexa</taxon>
        <taxon>Aconoidasida</taxon>
        <taxon>Piroplasmida</taxon>
        <taxon>Babesiidae</taxon>
        <taxon>Babesia</taxon>
    </lineage>
</organism>
<gene>
    <name evidence="1" type="ORF">BOVATA_024830</name>
</gene>
<dbReference type="RefSeq" id="XP_028867233.1">
    <property type="nucleotide sequence ID" value="XM_029011400.1"/>
</dbReference>
<evidence type="ECO:0000313" key="2">
    <source>
        <dbReference type="Proteomes" id="UP000236319"/>
    </source>
</evidence>
<dbReference type="EMBL" id="BDSA01000002">
    <property type="protein sequence ID" value="GBE60990.1"/>
    <property type="molecule type" value="Genomic_DNA"/>
</dbReference>
<dbReference type="OrthoDB" id="365660at2759"/>
<proteinExistence type="predicted"/>
<dbReference type="Proteomes" id="UP000236319">
    <property type="component" value="Unassembled WGS sequence"/>
</dbReference>
<comment type="caution">
    <text evidence="1">The sequence shown here is derived from an EMBL/GenBank/DDBJ whole genome shotgun (WGS) entry which is preliminary data.</text>
</comment>
<accession>A0A2H6KDB5</accession>
<dbReference type="GeneID" id="39874760"/>